<dbReference type="EMBL" id="CP034752">
    <property type="protein sequence ID" value="QBH98440.1"/>
    <property type="molecule type" value="Genomic_DNA"/>
</dbReference>
<organism evidence="1 2">
    <name type="scientific">Limnobaculum zhutongyuii</name>
    <dbReference type="NCBI Taxonomy" id="2498113"/>
    <lineage>
        <taxon>Bacteria</taxon>
        <taxon>Pseudomonadati</taxon>
        <taxon>Pseudomonadota</taxon>
        <taxon>Gammaproteobacteria</taxon>
        <taxon>Enterobacterales</taxon>
        <taxon>Budviciaceae</taxon>
        <taxon>Limnobaculum</taxon>
    </lineage>
</organism>
<dbReference type="OrthoDB" id="9864592at2"/>
<gene>
    <name evidence="1" type="ORF">EKN56_19815</name>
</gene>
<protein>
    <submittedName>
        <fullName evidence="1">Uncharacterized protein</fullName>
    </submittedName>
</protein>
<dbReference type="AlphaFoldDB" id="A0A411WQM5"/>
<evidence type="ECO:0000313" key="2">
    <source>
        <dbReference type="Proteomes" id="UP000293154"/>
    </source>
</evidence>
<reference evidence="1 2" key="1">
    <citation type="submission" date="2019-03" db="EMBL/GenBank/DDBJ databases">
        <title>Pragia sp. nov. isolated from the gut tract of Carduelis flavirostris.</title>
        <authorList>
            <person name="Ge Y."/>
        </authorList>
    </citation>
    <scope>NUCLEOTIDE SEQUENCE [LARGE SCALE GENOMIC DNA]</scope>
    <source>
        <strain evidence="1 2">CF-458</strain>
    </source>
</reference>
<sequence>MLADKALVKKARFCIKVIPNEWGWRLANHKLKEAYGIFDEPPVPNIGDINGNFVCIYSDPISGDYEFAHRSKVVCHA</sequence>
<proteinExistence type="predicted"/>
<name>A0A411WQM5_9GAMM</name>
<dbReference type="Proteomes" id="UP000293154">
    <property type="component" value="Chromosome"/>
</dbReference>
<dbReference type="RefSeq" id="WP_130593365.1">
    <property type="nucleotide sequence ID" value="NZ_CP034752.1"/>
</dbReference>
<keyword evidence="2" id="KW-1185">Reference proteome</keyword>
<accession>A0A411WQM5</accession>
<dbReference type="KEGG" id="prag:EKN56_19815"/>
<evidence type="ECO:0000313" key="1">
    <source>
        <dbReference type="EMBL" id="QBH98440.1"/>
    </source>
</evidence>